<keyword evidence="5" id="KW-1185">Reference proteome</keyword>
<proteinExistence type="inferred from homology"/>
<dbReference type="InterPro" id="IPR036388">
    <property type="entry name" value="WH-like_DNA-bd_sf"/>
</dbReference>
<dbReference type="Gene3D" id="1.10.10.10">
    <property type="entry name" value="Winged helix-like DNA-binding domain superfamily/Winged helix DNA-binding domain"/>
    <property type="match status" value="1"/>
</dbReference>
<dbReference type="InterPro" id="IPR036390">
    <property type="entry name" value="WH_DNA-bd_sf"/>
</dbReference>
<keyword evidence="3" id="KW-0119">Carbohydrate metabolism</keyword>
<protein>
    <submittedName>
        <fullName evidence="4">Glucokinase</fullName>
    </submittedName>
</protein>
<accession>A0A220U303</accession>
<evidence type="ECO:0000256" key="3">
    <source>
        <dbReference type="ARBA" id="ARBA00022629"/>
    </source>
</evidence>
<reference evidence="4 5" key="1">
    <citation type="submission" date="2017-07" db="EMBL/GenBank/DDBJ databases">
        <title>Virgibacillus sp. LM2416.</title>
        <authorList>
            <person name="Tak E.J."/>
            <person name="Bae J.-W."/>
        </authorList>
    </citation>
    <scope>NUCLEOTIDE SEQUENCE [LARGE SCALE GENOMIC DNA]</scope>
    <source>
        <strain evidence="4 5">LM2416</strain>
    </source>
</reference>
<dbReference type="InterPro" id="IPR000600">
    <property type="entry name" value="ROK"/>
</dbReference>
<dbReference type="OrthoDB" id="9796533at2"/>
<dbReference type="GO" id="GO:0042732">
    <property type="term" value="P:D-xylose metabolic process"/>
    <property type="evidence" value="ECO:0007669"/>
    <property type="project" value="UniProtKB-KW"/>
</dbReference>
<dbReference type="PANTHER" id="PTHR18964:SF149">
    <property type="entry name" value="BIFUNCTIONAL UDP-N-ACETYLGLUCOSAMINE 2-EPIMERASE_N-ACETYLMANNOSAMINE KINASE"/>
    <property type="match status" value="1"/>
</dbReference>
<dbReference type="EMBL" id="CP022315">
    <property type="protein sequence ID" value="ASK62519.1"/>
    <property type="molecule type" value="Genomic_DNA"/>
</dbReference>
<sequence>MQKGNAAYIKKMNLKLILKCVMNEHCTTRANISKKLALSKPTVSALVDQLLDEDWIYETGDGEASINGGRKPVNLMFNPEKGYIIGIDIGGTSVASGITDLNGKVCAYRDFPTQVNLEHELFKGIKQSVESMKQELGIDEAKILGVGVGVPGITNVKEGTVKEAPALKWKDFPIRERLKEVFDLPIYIDNDVNISALGEHWKGVGRNRKNLIYIAIGTGIGSGIMINGKLYRGSNYSAGEIGYLVTDRMHAKNYHPVYAGYGFLESVASGSSIGKQLSERLGRTVSAKEAFSLYQKKELTALEVIDFAIENLSLGIANYVSLFDPELIILGGGVSGSYHIIRQKMAVIMKRYTPRECEVVLTTFGKEAGIVGAVALFLKEFDTLIDI</sequence>
<evidence type="ECO:0000256" key="1">
    <source>
        <dbReference type="ARBA" id="ARBA00002486"/>
    </source>
</evidence>
<organism evidence="4 5">
    <name type="scientific">Virgibacillus phasianinus</name>
    <dbReference type="NCBI Taxonomy" id="2017483"/>
    <lineage>
        <taxon>Bacteria</taxon>
        <taxon>Bacillati</taxon>
        <taxon>Bacillota</taxon>
        <taxon>Bacilli</taxon>
        <taxon>Bacillales</taxon>
        <taxon>Bacillaceae</taxon>
        <taxon>Virgibacillus</taxon>
    </lineage>
</organism>
<keyword evidence="4" id="KW-0418">Kinase</keyword>
<dbReference type="GO" id="GO:0016301">
    <property type="term" value="F:kinase activity"/>
    <property type="evidence" value="ECO:0007669"/>
    <property type="project" value="UniProtKB-KW"/>
</dbReference>
<evidence type="ECO:0000313" key="4">
    <source>
        <dbReference type="EMBL" id="ASK62519.1"/>
    </source>
</evidence>
<dbReference type="SUPFAM" id="SSF53067">
    <property type="entry name" value="Actin-like ATPase domain"/>
    <property type="match status" value="1"/>
</dbReference>
<dbReference type="Pfam" id="PF00480">
    <property type="entry name" value="ROK"/>
    <property type="match status" value="1"/>
</dbReference>
<dbReference type="KEGG" id="vil:CFK37_10350"/>
<comment type="similarity">
    <text evidence="2">Belongs to the ROK (NagC/XylR) family.</text>
</comment>
<keyword evidence="4" id="KW-0808">Transferase</keyword>
<dbReference type="CDD" id="cd23763">
    <property type="entry name" value="ASKHA_ATPase_ROK"/>
    <property type="match status" value="1"/>
</dbReference>
<dbReference type="Proteomes" id="UP000198312">
    <property type="component" value="Chromosome"/>
</dbReference>
<evidence type="ECO:0000256" key="2">
    <source>
        <dbReference type="ARBA" id="ARBA00006479"/>
    </source>
</evidence>
<comment type="function">
    <text evidence="1">Transcriptional repressor of xylose-utilizing enzymes.</text>
</comment>
<dbReference type="AlphaFoldDB" id="A0A220U303"/>
<name>A0A220U303_9BACI</name>
<dbReference type="InterPro" id="IPR043129">
    <property type="entry name" value="ATPase_NBD"/>
</dbReference>
<dbReference type="PANTHER" id="PTHR18964">
    <property type="entry name" value="ROK (REPRESSOR, ORF, KINASE) FAMILY"/>
    <property type="match status" value="1"/>
</dbReference>
<dbReference type="SUPFAM" id="SSF46785">
    <property type="entry name" value="Winged helix' DNA-binding domain"/>
    <property type="match status" value="1"/>
</dbReference>
<gene>
    <name evidence="4" type="ORF">CFK37_10350</name>
</gene>
<evidence type="ECO:0000313" key="5">
    <source>
        <dbReference type="Proteomes" id="UP000198312"/>
    </source>
</evidence>
<dbReference type="RefSeq" id="WP_089061779.1">
    <property type="nucleotide sequence ID" value="NZ_CP022315.1"/>
</dbReference>
<keyword evidence="3" id="KW-0859">Xylose metabolism</keyword>
<dbReference type="Gene3D" id="3.30.420.40">
    <property type="match status" value="2"/>
</dbReference>